<dbReference type="EMBL" id="LAZR01001093">
    <property type="protein sequence ID" value="KKN50827.1"/>
    <property type="molecule type" value="Genomic_DNA"/>
</dbReference>
<name>A0A0F9RM26_9ZZZZ</name>
<evidence type="ECO:0000313" key="1">
    <source>
        <dbReference type="EMBL" id="KKN50827.1"/>
    </source>
</evidence>
<comment type="caution">
    <text evidence="1">The sequence shown here is derived from an EMBL/GenBank/DDBJ whole genome shotgun (WGS) entry which is preliminary data.</text>
</comment>
<proteinExistence type="predicted"/>
<protein>
    <submittedName>
        <fullName evidence="1">Uncharacterized protein</fullName>
    </submittedName>
</protein>
<gene>
    <name evidence="1" type="ORF">LCGC14_0628630</name>
</gene>
<sequence>MGEAKRRANEIAKFKAEQSRWLANLTPAEKVILQLSQRLEERLVRAQGFTEGCYHLAFFMTRYLADKGVVVTPIIGWVNDGTWDGVASHAWVEFEGRITDVSMTRTSHPRQQPPGSMIVLDQILKKGRAEYTYYKNDDHRALKAAAMQRCDPQLGPIQAQKDVHHRQMLRIAEPGHLERIDDYLAGAPSGLQFNDLKQLVE</sequence>
<accession>A0A0F9RM26</accession>
<organism evidence="1">
    <name type="scientific">marine sediment metagenome</name>
    <dbReference type="NCBI Taxonomy" id="412755"/>
    <lineage>
        <taxon>unclassified sequences</taxon>
        <taxon>metagenomes</taxon>
        <taxon>ecological metagenomes</taxon>
    </lineage>
</organism>
<dbReference type="AlphaFoldDB" id="A0A0F9RM26"/>
<reference evidence="1" key="1">
    <citation type="journal article" date="2015" name="Nature">
        <title>Complex archaea that bridge the gap between prokaryotes and eukaryotes.</title>
        <authorList>
            <person name="Spang A."/>
            <person name="Saw J.H."/>
            <person name="Jorgensen S.L."/>
            <person name="Zaremba-Niedzwiedzka K."/>
            <person name="Martijn J."/>
            <person name="Lind A.E."/>
            <person name="van Eijk R."/>
            <person name="Schleper C."/>
            <person name="Guy L."/>
            <person name="Ettema T.J."/>
        </authorList>
    </citation>
    <scope>NUCLEOTIDE SEQUENCE</scope>
</reference>